<dbReference type="SMART" id="SM00320">
    <property type="entry name" value="WD40"/>
    <property type="match status" value="4"/>
</dbReference>
<dbReference type="InterPro" id="IPR049567">
    <property type="entry name" value="WDR59-like"/>
</dbReference>
<keyword evidence="3" id="KW-1185">Reference proteome</keyword>
<dbReference type="GO" id="GO:0005774">
    <property type="term" value="C:vacuolar membrane"/>
    <property type="evidence" value="ECO:0007669"/>
    <property type="project" value="TreeGrafter"/>
</dbReference>
<feature type="non-terminal residue" evidence="2">
    <location>
        <position position="1"/>
    </location>
</feature>
<dbReference type="InterPro" id="IPR015943">
    <property type="entry name" value="WD40/YVTN_repeat-like_dom_sf"/>
</dbReference>
<reference evidence="2 3" key="1">
    <citation type="journal article" date="2019" name="Gigascience">
        <title>Whole-genome sequence of the oriental lung fluke Paragonimus westermani.</title>
        <authorList>
            <person name="Oey H."/>
            <person name="Zakrzewski M."/>
            <person name="Narain K."/>
            <person name="Devi K.R."/>
            <person name="Agatsuma T."/>
            <person name="Nawaratna S."/>
            <person name="Gobert G.N."/>
            <person name="Jones M.K."/>
            <person name="Ragan M.A."/>
            <person name="McManus D.P."/>
            <person name="Krause L."/>
        </authorList>
    </citation>
    <scope>NUCLEOTIDE SEQUENCE [LARGE SCALE GENOMIC DNA]</scope>
    <source>
        <strain evidence="2 3">IND2009</strain>
    </source>
</reference>
<dbReference type="GO" id="GO:0035859">
    <property type="term" value="C:Seh1-associated complex"/>
    <property type="evidence" value="ECO:0007669"/>
    <property type="project" value="TreeGrafter"/>
</dbReference>
<proteinExistence type="predicted"/>
<gene>
    <name evidence="2" type="ORF">DEA37_0002342</name>
</gene>
<comment type="caution">
    <text evidence="2">The sequence shown here is derived from an EMBL/GenBank/DDBJ whole genome shotgun (WGS) entry which is preliminary data.</text>
</comment>
<dbReference type="InterPro" id="IPR001680">
    <property type="entry name" value="WD40_rpt"/>
</dbReference>
<dbReference type="AlphaFoldDB" id="A0A5J4NAP3"/>
<evidence type="ECO:0000313" key="2">
    <source>
        <dbReference type="EMBL" id="KAA3672664.1"/>
    </source>
</evidence>
<dbReference type="Gene3D" id="2.130.10.10">
    <property type="entry name" value="YVTN repeat-like/Quinoprotein amine dehydrogenase"/>
    <property type="match status" value="1"/>
</dbReference>
<dbReference type="PANTHER" id="PTHR46170:SF1">
    <property type="entry name" value="GATOR COMPLEX PROTEIN WDR59"/>
    <property type="match status" value="1"/>
</dbReference>
<dbReference type="GO" id="GO:0035591">
    <property type="term" value="F:signaling adaptor activity"/>
    <property type="evidence" value="ECO:0007669"/>
    <property type="project" value="TreeGrafter"/>
</dbReference>
<sequence length="471" mass="52662">LQPTPQSIDLGNAQATHIAVDQSGQYAALSRHATALELTVLSFARPTQTHCFPLNLKRDPVGLKWHPNDTNQLAVVRHNRCELLFWNTTKMQLSSVCTLGGYVRPITSFDWSPVAPYLLVTSSADQFRAICIWDLRDLSRPAQAIESLSDPSVVKWNRLSHHYFASAHRSGVRLWDLRVSIMFLFRFPRFRFVQIGAGGNISEPYLMDRCALSKTQTPPTVLDFDWSPIVDHELVTVTDEGMLAVWHTKQPNCPQQQIGPTDVRFVRVFYAPSGNQILTLPDKVGWPKHGLGVWNAHNFQNTAPRLWRFDGSQSVSDHPLPSDPVVMDVAWRTCVTSYHESMQLNSAEETEECFKPEMEFTSANGSDNSTSDNSQTELVTLSVDHTLRIYPIQSDFVHGSKLPEDVPVDSTDSSREKHSGAGDAVSDSSTSFVAQNAPAAISSRRHPGSVSGFTRHKASFCYIIFCLFSFI</sequence>
<dbReference type="SUPFAM" id="SSF50978">
    <property type="entry name" value="WD40 repeat-like"/>
    <property type="match status" value="1"/>
</dbReference>
<dbReference type="InterPro" id="IPR036322">
    <property type="entry name" value="WD40_repeat_dom_sf"/>
</dbReference>
<dbReference type="Proteomes" id="UP000324629">
    <property type="component" value="Unassembled WGS sequence"/>
</dbReference>
<accession>A0A5J4NAP3</accession>
<organism evidence="2 3">
    <name type="scientific">Paragonimus westermani</name>
    <dbReference type="NCBI Taxonomy" id="34504"/>
    <lineage>
        <taxon>Eukaryota</taxon>
        <taxon>Metazoa</taxon>
        <taxon>Spiralia</taxon>
        <taxon>Lophotrochozoa</taxon>
        <taxon>Platyhelminthes</taxon>
        <taxon>Trematoda</taxon>
        <taxon>Digenea</taxon>
        <taxon>Plagiorchiida</taxon>
        <taxon>Troglotremata</taxon>
        <taxon>Troglotrematidae</taxon>
        <taxon>Paragonimus</taxon>
    </lineage>
</organism>
<evidence type="ECO:0000313" key="3">
    <source>
        <dbReference type="Proteomes" id="UP000324629"/>
    </source>
</evidence>
<dbReference type="GO" id="GO:1904263">
    <property type="term" value="P:positive regulation of TORC1 signaling"/>
    <property type="evidence" value="ECO:0007669"/>
    <property type="project" value="TreeGrafter"/>
</dbReference>
<dbReference type="GO" id="GO:0034198">
    <property type="term" value="P:cellular response to amino acid starvation"/>
    <property type="evidence" value="ECO:0007669"/>
    <property type="project" value="TreeGrafter"/>
</dbReference>
<dbReference type="EMBL" id="QNGE01004666">
    <property type="protein sequence ID" value="KAA3672664.1"/>
    <property type="molecule type" value="Genomic_DNA"/>
</dbReference>
<feature type="region of interest" description="Disordered" evidence="1">
    <location>
        <begin position="401"/>
        <end position="431"/>
    </location>
</feature>
<dbReference type="PANTHER" id="PTHR46170">
    <property type="entry name" value="GATOR COMPLEX PROTEIN WDR59"/>
    <property type="match status" value="1"/>
</dbReference>
<protein>
    <submittedName>
        <fullName evidence="2">WD repeat-containing protein 59</fullName>
    </submittedName>
</protein>
<name>A0A5J4NAP3_9TREM</name>
<evidence type="ECO:0000256" key="1">
    <source>
        <dbReference type="SAM" id="MobiDB-lite"/>
    </source>
</evidence>